<keyword evidence="4" id="KW-1185">Reference proteome</keyword>
<dbReference type="OrthoDB" id="3796594at2759"/>
<feature type="compositionally biased region" description="Low complexity" evidence="2">
    <location>
        <begin position="20"/>
        <end position="34"/>
    </location>
</feature>
<organism evidence="3 4">
    <name type="scientific">Didymella heteroderae</name>
    <dbReference type="NCBI Taxonomy" id="1769908"/>
    <lineage>
        <taxon>Eukaryota</taxon>
        <taxon>Fungi</taxon>
        <taxon>Dikarya</taxon>
        <taxon>Ascomycota</taxon>
        <taxon>Pezizomycotina</taxon>
        <taxon>Dothideomycetes</taxon>
        <taxon>Pleosporomycetidae</taxon>
        <taxon>Pleosporales</taxon>
        <taxon>Pleosporineae</taxon>
        <taxon>Didymellaceae</taxon>
        <taxon>Didymella</taxon>
    </lineage>
</organism>
<dbReference type="Proteomes" id="UP000758155">
    <property type="component" value="Unassembled WGS sequence"/>
</dbReference>
<dbReference type="AlphaFoldDB" id="A0A9P4WPD1"/>
<evidence type="ECO:0000313" key="4">
    <source>
        <dbReference type="Proteomes" id="UP000758155"/>
    </source>
</evidence>
<sequence length="562" mass="62087">MFDQDEFYNSDTLSMAIQQDDMSSSHASSSNPDSLYAPPSPRTLHCVAQKDLVSHYTSLRNVLPLSLNGASDPAAQGETPKSTNALQTFLPLPHSDPSYDMYQATVEPTKSSPEPLSSGSFRVVSRDPPPVTISSCTPIDGNSRIRLKEKSTRAKIDLTDPFAEEKYEQPVVSLQARLSEKRKHNSDLRDISRKLGTAFTAKKSHNSEGPAPVASKIWCYEHYTNDTCFGEAKRREGSKYVSSQPPIVNGQSTRAQLRPFTDFPPSGKVLAGTLRLPNCYTCTYNENARHVHDIEEENRYRQILKSRAEEQRKEQGKNRLRVQEERWRRQTQTEWCWSGPAAKSSVVMSSPTATWIEDVSDMRSNPSTSARSKDEDMAVPATGAFSKACVQAIEDLAPPKVDLKDELKAESKTLTPSEQNSTSGQTPGLRFLAHPVNTEEILCGTDVNLPQAQANLDSAAPKVEPDISTSPASPVAFSHRRASGHDGLAEADSAAKVPSPAHKKNAELYTERSKLRSAARKLVAAERQAEENAQWDDVDLSDDEEWDKVAADEGDGWELLEK</sequence>
<gene>
    <name evidence="3" type="ORF">E8E12_002932</name>
</gene>
<keyword evidence="1" id="KW-0175">Coiled coil</keyword>
<name>A0A9P4WPD1_9PLEO</name>
<dbReference type="EMBL" id="SWKV01000040">
    <property type="protein sequence ID" value="KAF3037776.1"/>
    <property type="molecule type" value="Genomic_DNA"/>
</dbReference>
<protein>
    <submittedName>
        <fullName evidence="3">Uncharacterized protein</fullName>
    </submittedName>
</protein>
<evidence type="ECO:0000256" key="2">
    <source>
        <dbReference type="SAM" id="MobiDB-lite"/>
    </source>
</evidence>
<evidence type="ECO:0000313" key="3">
    <source>
        <dbReference type="EMBL" id="KAF3037776.1"/>
    </source>
</evidence>
<feature type="region of interest" description="Disordered" evidence="2">
    <location>
        <begin position="1"/>
        <end position="42"/>
    </location>
</feature>
<evidence type="ECO:0000256" key="1">
    <source>
        <dbReference type="SAM" id="Coils"/>
    </source>
</evidence>
<proteinExistence type="predicted"/>
<comment type="caution">
    <text evidence="3">The sequence shown here is derived from an EMBL/GenBank/DDBJ whole genome shotgun (WGS) entry which is preliminary data.</text>
</comment>
<feature type="region of interest" description="Disordered" evidence="2">
    <location>
        <begin position="479"/>
        <end position="510"/>
    </location>
</feature>
<reference evidence="3" key="1">
    <citation type="submission" date="2019-04" db="EMBL/GenBank/DDBJ databases">
        <title>Sequencing of skin fungus with MAO and IRED activity.</title>
        <authorList>
            <person name="Marsaioli A.J."/>
            <person name="Bonatto J.M.C."/>
            <person name="Reis Junior O."/>
        </authorList>
    </citation>
    <scope>NUCLEOTIDE SEQUENCE</scope>
    <source>
        <strain evidence="3">28M1</strain>
    </source>
</reference>
<accession>A0A9P4WPD1</accession>
<feature type="coiled-coil region" evidence="1">
    <location>
        <begin position="294"/>
        <end position="325"/>
    </location>
</feature>